<dbReference type="EMBL" id="OZ034817">
    <property type="protein sequence ID" value="CAL1383468.1"/>
    <property type="molecule type" value="Genomic_DNA"/>
</dbReference>
<keyword evidence="2" id="KW-1185">Reference proteome</keyword>
<protein>
    <submittedName>
        <fullName evidence="1">Uncharacterized protein</fullName>
    </submittedName>
</protein>
<gene>
    <name evidence="1" type="ORF">LTRI10_LOCUS24739</name>
</gene>
<dbReference type="AlphaFoldDB" id="A0AAV2ED05"/>
<reference evidence="1 2" key="1">
    <citation type="submission" date="2024-04" db="EMBL/GenBank/DDBJ databases">
        <authorList>
            <person name="Fracassetti M."/>
        </authorList>
    </citation>
    <scope>NUCLEOTIDE SEQUENCE [LARGE SCALE GENOMIC DNA]</scope>
</reference>
<name>A0AAV2ED05_9ROSI</name>
<evidence type="ECO:0000313" key="1">
    <source>
        <dbReference type="EMBL" id="CAL1383468.1"/>
    </source>
</evidence>
<evidence type="ECO:0000313" key="2">
    <source>
        <dbReference type="Proteomes" id="UP001497516"/>
    </source>
</evidence>
<organism evidence="1 2">
    <name type="scientific">Linum trigynum</name>
    <dbReference type="NCBI Taxonomy" id="586398"/>
    <lineage>
        <taxon>Eukaryota</taxon>
        <taxon>Viridiplantae</taxon>
        <taxon>Streptophyta</taxon>
        <taxon>Embryophyta</taxon>
        <taxon>Tracheophyta</taxon>
        <taxon>Spermatophyta</taxon>
        <taxon>Magnoliopsida</taxon>
        <taxon>eudicotyledons</taxon>
        <taxon>Gunneridae</taxon>
        <taxon>Pentapetalae</taxon>
        <taxon>rosids</taxon>
        <taxon>fabids</taxon>
        <taxon>Malpighiales</taxon>
        <taxon>Linaceae</taxon>
        <taxon>Linum</taxon>
    </lineage>
</organism>
<sequence length="77" mass="8733">MVCSQNCFGKCFVETPPSVHGALRFTTQSTTWSMHHKFLYSSISFWIKVVIGYLEDITESISFAPLNLFSAARKPNK</sequence>
<proteinExistence type="predicted"/>
<dbReference type="Proteomes" id="UP001497516">
    <property type="component" value="Chromosome 4"/>
</dbReference>
<accession>A0AAV2ED05</accession>